<name>A0A3Q2H9H1_HORSE</name>
<dbReference type="GO" id="GO:0051721">
    <property type="term" value="F:protein phosphatase 2A binding"/>
    <property type="evidence" value="ECO:0000318"/>
    <property type="project" value="GO_Central"/>
</dbReference>
<comment type="similarity">
    <text evidence="1">Belongs to the IGBP1/TAP42 family.</text>
</comment>
<evidence type="ECO:0000256" key="2">
    <source>
        <dbReference type="SAM" id="MobiDB-lite"/>
    </source>
</evidence>
<dbReference type="Gene3D" id="1.25.40.540">
    <property type="entry name" value="TAP42-like family"/>
    <property type="match status" value="1"/>
</dbReference>
<dbReference type="InterPro" id="IPR007304">
    <property type="entry name" value="TAP46-like"/>
</dbReference>
<dbReference type="InParanoid" id="A0A3Q2H9H1"/>
<evidence type="ECO:0000313" key="4">
    <source>
        <dbReference type="Proteomes" id="UP000002281"/>
    </source>
</evidence>
<reference evidence="3 4" key="1">
    <citation type="journal article" date="2009" name="Science">
        <title>Genome sequence, comparative analysis, and population genetics of the domestic horse.</title>
        <authorList>
            <consortium name="Broad Institute Genome Sequencing Platform"/>
            <consortium name="Broad Institute Whole Genome Assembly Team"/>
            <person name="Wade C.M."/>
            <person name="Giulotto E."/>
            <person name="Sigurdsson S."/>
            <person name="Zoli M."/>
            <person name="Gnerre S."/>
            <person name="Imsland F."/>
            <person name="Lear T.L."/>
            <person name="Adelson D.L."/>
            <person name="Bailey E."/>
            <person name="Bellone R.R."/>
            <person name="Bloecker H."/>
            <person name="Distl O."/>
            <person name="Edgar R.C."/>
            <person name="Garber M."/>
            <person name="Leeb T."/>
            <person name="Mauceli E."/>
            <person name="MacLeod J.N."/>
            <person name="Penedo M.C.T."/>
            <person name="Raison J.M."/>
            <person name="Sharpe T."/>
            <person name="Vogel J."/>
            <person name="Andersson L."/>
            <person name="Antczak D.F."/>
            <person name="Biagi T."/>
            <person name="Binns M.M."/>
            <person name="Chowdhary B.P."/>
            <person name="Coleman S.J."/>
            <person name="Della Valle G."/>
            <person name="Fryc S."/>
            <person name="Guerin G."/>
            <person name="Hasegawa T."/>
            <person name="Hill E.W."/>
            <person name="Jurka J."/>
            <person name="Kiialainen A."/>
            <person name="Lindgren G."/>
            <person name="Liu J."/>
            <person name="Magnani E."/>
            <person name="Mickelson J.R."/>
            <person name="Murray J."/>
            <person name="Nergadze S.G."/>
            <person name="Onofrio R."/>
            <person name="Pedroni S."/>
            <person name="Piras M.F."/>
            <person name="Raudsepp T."/>
            <person name="Rocchi M."/>
            <person name="Roeed K.H."/>
            <person name="Ryder O.A."/>
            <person name="Searle S."/>
            <person name="Skow L."/>
            <person name="Swinburne J.E."/>
            <person name="Syvaenen A.C."/>
            <person name="Tozaki T."/>
            <person name="Valberg S.J."/>
            <person name="Vaudin M."/>
            <person name="White J.R."/>
            <person name="Zody M.C."/>
            <person name="Lander E.S."/>
            <person name="Lindblad-Toh K."/>
        </authorList>
    </citation>
    <scope>NUCLEOTIDE SEQUENCE [LARGE SCALE GENOMIC DNA]</scope>
    <source>
        <strain evidence="3 4">Thoroughbred</strain>
    </source>
</reference>
<dbReference type="Ensembl" id="ENSECAT00000031170.3">
    <property type="protein sequence ID" value="ENSECAP00000030724.2"/>
    <property type="gene ID" value="ENSECAG00000023513.4"/>
</dbReference>
<dbReference type="PaxDb" id="9796-ENSECAP00000030724"/>
<dbReference type="GeneTree" id="ENSGT00390000002414"/>
<dbReference type="InterPro" id="IPR038511">
    <property type="entry name" value="TAP42/TAP46-like_sf"/>
</dbReference>
<dbReference type="Pfam" id="PF04177">
    <property type="entry name" value="TAP42"/>
    <property type="match status" value="1"/>
</dbReference>
<dbReference type="Bgee" id="ENSECAG00000023513">
    <property type="expression patterns" value="Expressed in gluteus medius and 23 other cell types or tissues"/>
</dbReference>
<reference evidence="3" key="2">
    <citation type="submission" date="2025-08" db="UniProtKB">
        <authorList>
            <consortium name="Ensembl"/>
        </authorList>
    </citation>
    <scope>IDENTIFICATION</scope>
    <source>
        <strain evidence="3">Thoroughbred</strain>
    </source>
</reference>
<dbReference type="Proteomes" id="UP000002281">
    <property type="component" value="Chromosome X"/>
</dbReference>
<accession>A0A3Q2H9H1</accession>
<evidence type="ECO:0000256" key="1">
    <source>
        <dbReference type="ARBA" id="ARBA00034730"/>
    </source>
</evidence>
<sequence length="422" mass="48265">METVAGAAHSRFRKFFDVLVKWSNWTNAAPFPVSFVLSQFFTKVAVVPGSEVFRFLPSPMMAAAEDELLLPRLPELFESSKQLLEEVEVATEPTGSRLIQDKVFKGLDLLEKAAEMLSQLDLFSRNDDLEEIASTDLKYLMVPAFQGALGMKQVNPSKRLEHLQWAREHFLNYLTQCQYYHVAQFELPRNKNNSAENNTANCSMAYPNLVAMASQRQAKIERYKQKKEVEHRLSTLKSAVESGQADDERVREYYLLHLRRWIGISLEEIESIDQEIKILKEKDSSKEASTSHSSLQDRPPRKPFILTRNVTQAKVFGAGYPSLATMTVNDWYEQHRRYGALPDRGIAQTTPAFKRAAQHQKDQEQKEEEDDDGTLYRAREWDDWKDTHPRGYGNRQNMGVLARGGGVTIKRIVAAVMIDSSN</sequence>
<dbReference type="GO" id="GO:0005874">
    <property type="term" value="C:microtubule"/>
    <property type="evidence" value="ECO:0007669"/>
    <property type="project" value="Ensembl"/>
</dbReference>
<feature type="region of interest" description="Disordered" evidence="2">
    <location>
        <begin position="282"/>
        <end position="304"/>
    </location>
</feature>
<organism evidence="3 4">
    <name type="scientific">Equus caballus</name>
    <name type="common">Horse</name>
    <dbReference type="NCBI Taxonomy" id="9796"/>
    <lineage>
        <taxon>Eukaryota</taxon>
        <taxon>Metazoa</taxon>
        <taxon>Chordata</taxon>
        <taxon>Craniata</taxon>
        <taxon>Vertebrata</taxon>
        <taxon>Euteleostomi</taxon>
        <taxon>Mammalia</taxon>
        <taxon>Eutheria</taxon>
        <taxon>Laurasiatheria</taxon>
        <taxon>Perissodactyla</taxon>
        <taxon>Equidae</taxon>
        <taxon>Equus</taxon>
    </lineage>
</organism>
<dbReference type="FunFam" id="1.25.40.540:FF:000003">
    <property type="entry name" value="Immunoglobulin (CD79A)-binding protein 1"/>
    <property type="match status" value="1"/>
</dbReference>
<gene>
    <name evidence="3" type="primary">IGBP1</name>
</gene>
<dbReference type="STRING" id="9796.ENSECAP00000030724"/>
<dbReference type="GO" id="GO:2001234">
    <property type="term" value="P:negative regulation of apoptotic signaling pathway"/>
    <property type="evidence" value="ECO:0007669"/>
    <property type="project" value="Ensembl"/>
</dbReference>
<dbReference type="Gene3D" id="6.10.250.1140">
    <property type="match status" value="1"/>
</dbReference>
<feature type="compositionally biased region" description="Polar residues" evidence="2">
    <location>
        <begin position="287"/>
        <end position="296"/>
    </location>
</feature>
<reference evidence="3" key="3">
    <citation type="submission" date="2025-09" db="UniProtKB">
        <authorList>
            <consortium name="Ensembl"/>
        </authorList>
    </citation>
    <scope>IDENTIFICATION</scope>
    <source>
        <strain evidence="3">Thoroughbred</strain>
    </source>
</reference>
<dbReference type="GO" id="GO:0035303">
    <property type="term" value="P:regulation of dephosphorylation"/>
    <property type="evidence" value="ECO:0000318"/>
    <property type="project" value="GO_Central"/>
</dbReference>
<feature type="region of interest" description="Disordered" evidence="2">
    <location>
        <begin position="352"/>
        <end position="377"/>
    </location>
</feature>
<evidence type="ECO:0000313" key="3">
    <source>
        <dbReference type="Ensembl" id="ENSECAP00000030724.2"/>
    </source>
</evidence>
<keyword evidence="4" id="KW-1185">Reference proteome</keyword>
<dbReference type="GO" id="GO:0005829">
    <property type="term" value="C:cytosol"/>
    <property type="evidence" value="ECO:0000318"/>
    <property type="project" value="GO_Central"/>
</dbReference>
<dbReference type="GO" id="GO:0031434">
    <property type="term" value="F:mitogen-activated protein kinase kinase binding"/>
    <property type="evidence" value="ECO:0007669"/>
    <property type="project" value="Ensembl"/>
</dbReference>
<dbReference type="AlphaFoldDB" id="A0A3Q2H9H1"/>
<protein>
    <submittedName>
        <fullName evidence="3">Immunoglobulin binding protein 1</fullName>
    </submittedName>
</protein>
<dbReference type="GO" id="GO:0035306">
    <property type="term" value="P:positive regulation of dephosphorylation"/>
    <property type="evidence" value="ECO:0007669"/>
    <property type="project" value="Ensembl"/>
</dbReference>
<dbReference type="GO" id="GO:0019904">
    <property type="term" value="F:protein domain specific binding"/>
    <property type="evidence" value="ECO:0007669"/>
    <property type="project" value="Ensembl"/>
</dbReference>
<dbReference type="PANTHER" id="PTHR10933:SF9">
    <property type="entry name" value="IMMUNOGLOBULIN-BINDING PROTEIN 1"/>
    <property type="match status" value="1"/>
</dbReference>
<dbReference type="ExpressionAtlas" id="A0A3Q2H9H1">
    <property type="expression patterns" value="baseline"/>
</dbReference>
<dbReference type="PANTHER" id="PTHR10933">
    <property type="entry name" value="IMMUNOGLOBULIN-BINDING PROTEIN 1"/>
    <property type="match status" value="1"/>
</dbReference>
<dbReference type="FunCoup" id="A0A3Q2H9H1">
    <property type="interactions" value="2435"/>
</dbReference>
<dbReference type="GO" id="GO:0045944">
    <property type="term" value="P:positive regulation of transcription by RNA polymerase II"/>
    <property type="evidence" value="ECO:0007669"/>
    <property type="project" value="Ensembl"/>
</dbReference>
<proteinExistence type="inferred from homology"/>